<dbReference type="Gramene" id="OPUNC04G04850.1">
    <property type="protein sequence ID" value="OPUNC04G04850.1"/>
    <property type="gene ID" value="OPUNC04G04850"/>
</dbReference>
<reference evidence="2" key="2">
    <citation type="submission" date="2018-05" db="EMBL/GenBank/DDBJ databases">
        <title>OpunRS2 (Oryza punctata Reference Sequence Version 2).</title>
        <authorList>
            <person name="Zhang J."/>
            <person name="Kudrna D."/>
            <person name="Lee S."/>
            <person name="Talag J."/>
            <person name="Welchert J."/>
            <person name="Wing R.A."/>
        </authorList>
    </citation>
    <scope>NUCLEOTIDE SEQUENCE [LARGE SCALE GENOMIC DNA]</scope>
</reference>
<proteinExistence type="predicted"/>
<keyword evidence="3" id="KW-1185">Reference proteome</keyword>
<evidence type="ECO:0000313" key="2">
    <source>
        <dbReference type="EnsemblPlants" id="OPUNC04G04850.1"/>
    </source>
</evidence>
<dbReference type="AlphaFoldDB" id="A0A0E0KNJ0"/>
<accession>A0A0E0KNJ0</accession>
<sequence>MGCTAVVLLEVSYTTPLSPPATFLLLVLSNPLINLPVFIGEGLATLCKISTSYPSRNKAKGKKQPVPAAQPVTGLPNPSQKGLKTEIRIRALALGQPFSQPGALPNH</sequence>
<feature type="region of interest" description="Disordered" evidence="1">
    <location>
        <begin position="54"/>
        <end position="81"/>
    </location>
</feature>
<protein>
    <submittedName>
        <fullName evidence="2">Uncharacterized protein</fullName>
    </submittedName>
</protein>
<dbReference type="EnsemblPlants" id="OPUNC04G04850.1">
    <property type="protein sequence ID" value="OPUNC04G04850.1"/>
    <property type="gene ID" value="OPUNC04G04850"/>
</dbReference>
<name>A0A0E0KNJ0_ORYPU</name>
<organism evidence="2">
    <name type="scientific">Oryza punctata</name>
    <name type="common">Red rice</name>
    <dbReference type="NCBI Taxonomy" id="4537"/>
    <lineage>
        <taxon>Eukaryota</taxon>
        <taxon>Viridiplantae</taxon>
        <taxon>Streptophyta</taxon>
        <taxon>Embryophyta</taxon>
        <taxon>Tracheophyta</taxon>
        <taxon>Spermatophyta</taxon>
        <taxon>Magnoliopsida</taxon>
        <taxon>Liliopsida</taxon>
        <taxon>Poales</taxon>
        <taxon>Poaceae</taxon>
        <taxon>BOP clade</taxon>
        <taxon>Oryzoideae</taxon>
        <taxon>Oryzeae</taxon>
        <taxon>Oryzinae</taxon>
        <taxon>Oryza</taxon>
    </lineage>
</organism>
<evidence type="ECO:0000256" key="1">
    <source>
        <dbReference type="SAM" id="MobiDB-lite"/>
    </source>
</evidence>
<evidence type="ECO:0000313" key="3">
    <source>
        <dbReference type="Proteomes" id="UP000026962"/>
    </source>
</evidence>
<reference evidence="2" key="1">
    <citation type="submission" date="2015-04" db="UniProtKB">
        <authorList>
            <consortium name="EnsemblPlants"/>
        </authorList>
    </citation>
    <scope>IDENTIFICATION</scope>
</reference>
<dbReference type="HOGENOM" id="CLU_2214239_0_0_1"/>
<dbReference type="Proteomes" id="UP000026962">
    <property type="component" value="Chromosome 4"/>
</dbReference>